<organism evidence="16 17">
    <name type="scientific">Selenomonas ruminis</name>
    <dbReference type="NCBI Taxonomy" id="2593411"/>
    <lineage>
        <taxon>Bacteria</taxon>
        <taxon>Bacillati</taxon>
        <taxon>Bacillota</taxon>
        <taxon>Negativicutes</taxon>
        <taxon>Selenomonadales</taxon>
        <taxon>Selenomonadaceae</taxon>
        <taxon>Selenomonas</taxon>
    </lineage>
</organism>
<dbReference type="GO" id="GO:0008817">
    <property type="term" value="F:corrinoid adenosyltransferase activity"/>
    <property type="evidence" value="ECO:0007669"/>
    <property type="project" value="UniProtKB-UniRule"/>
</dbReference>
<accession>A0A5D6WEQ0</accession>
<dbReference type="SUPFAM" id="SSF89028">
    <property type="entry name" value="Cobalamin adenosyltransferase-like"/>
    <property type="match status" value="1"/>
</dbReference>
<keyword evidence="17" id="KW-1185">Reference proteome</keyword>
<proteinExistence type="inferred from homology"/>
<dbReference type="InterPro" id="IPR036451">
    <property type="entry name" value="CblAdoTrfase-like_sf"/>
</dbReference>
<comment type="similarity">
    <text evidence="2 14">Belongs to the Cob(I)alamin adenosyltransferase family.</text>
</comment>
<feature type="domain" description="Cobalamin adenosyltransferase-like" evidence="15">
    <location>
        <begin position="4"/>
        <end position="161"/>
    </location>
</feature>
<evidence type="ECO:0000313" key="16">
    <source>
        <dbReference type="EMBL" id="TYZ24914.1"/>
    </source>
</evidence>
<evidence type="ECO:0000259" key="15">
    <source>
        <dbReference type="Pfam" id="PF01923"/>
    </source>
</evidence>
<evidence type="ECO:0000256" key="1">
    <source>
        <dbReference type="ARBA" id="ARBA00005121"/>
    </source>
</evidence>
<dbReference type="GO" id="GO:0005524">
    <property type="term" value="F:ATP binding"/>
    <property type="evidence" value="ECO:0007669"/>
    <property type="project" value="UniProtKB-UniRule"/>
</dbReference>
<dbReference type="PANTHER" id="PTHR12213">
    <property type="entry name" value="CORRINOID ADENOSYLTRANSFERASE"/>
    <property type="match status" value="1"/>
</dbReference>
<dbReference type="PANTHER" id="PTHR12213:SF0">
    <property type="entry name" value="CORRINOID ADENOSYLTRANSFERASE MMAB"/>
    <property type="match status" value="1"/>
</dbReference>
<dbReference type="Pfam" id="PF01923">
    <property type="entry name" value="Cob_adeno_trans"/>
    <property type="match status" value="1"/>
</dbReference>
<dbReference type="OrthoDB" id="9778896at2"/>
<dbReference type="RefSeq" id="WP_149170535.1">
    <property type="nucleotide sequence ID" value="NZ_VTOY01000001.1"/>
</dbReference>
<protein>
    <recommendedName>
        <fullName evidence="4 14">Corrinoid adenosyltransferase</fullName>
        <ecNumber evidence="3 14">2.5.1.17</ecNumber>
    </recommendedName>
    <alternativeName>
        <fullName evidence="9 14">Cob(II)alamin adenosyltransferase</fullName>
    </alternativeName>
    <alternativeName>
        <fullName evidence="11 14">Cob(II)yrinic acid a,c-diamide adenosyltransferase</fullName>
    </alternativeName>
    <alternativeName>
        <fullName evidence="10 14">Cobinamide/cobalamin adenosyltransferase</fullName>
    </alternativeName>
</protein>
<evidence type="ECO:0000256" key="7">
    <source>
        <dbReference type="ARBA" id="ARBA00022741"/>
    </source>
</evidence>
<sequence length="165" mass="18067">MSVTTKTGDKGMTSLYTGERVDKGCLRVEVYGTIDEAGSALSMARAFAQKPEVKDRILALQKQLSLLMADFASLGKTPYITAETVADIEGAIAALEEKLPPLNCFLIPGDTKAGAMLDMARTIARRAERAACRLAQETPVAESDRLFLNRVSDYCFLLMRCEEHE</sequence>
<evidence type="ECO:0000256" key="11">
    <source>
        <dbReference type="ARBA" id="ARBA00033354"/>
    </source>
</evidence>
<evidence type="ECO:0000256" key="13">
    <source>
        <dbReference type="ARBA" id="ARBA00048692"/>
    </source>
</evidence>
<evidence type="ECO:0000256" key="5">
    <source>
        <dbReference type="ARBA" id="ARBA00022573"/>
    </source>
</evidence>
<dbReference type="Proteomes" id="UP000323646">
    <property type="component" value="Unassembled WGS sequence"/>
</dbReference>
<evidence type="ECO:0000256" key="2">
    <source>
        <dbReference type="ARBA" id="ARBA00007487"/>
    </source>
</evidence>
<comment type="catalytic activity">
    <reaction evidence="12 14">
        <text>2 cob(II)yrinate a,c diamide + reduced [electron-transfer flavoprotein] + 2 ATP = 2 adenosylcob(III)yrinate a,c-diamide + 2 triphosphate + oxidized [electron-transfer flavoprotein] + 3 H(+)</text>
        <dbReference type="Rhea" id="RHEA:11528"/>
        <dbReference type="Rhea" id="RHEA-COMP:10685"/>
        <dbReference type="Rhea" id="RHEA-COMP:10686"/>
        <dbReference type="ChEBI" id="CHEBI:15378"/>
        <dbReference type="ChEBI" id="CHEBI:18036"/>
        <dbReference type="ChEBI" id="CHEBI:30616"/>
        <dbReference type="ChEBI" id="CHEBI:57692"/>
        <dbReference type="ChEBI" id="CHEBI:58307"/>
        <dbReference type="ChEBI" id="CHEBI:58503"/>
        <dbReference type="ChEBI" id="CHEBI:58537"/>
        <dbReference type="EC" id="2.5.1.17"/>
    </reaction>
</comment>
<reference evidence="16 17" key="1">
    <citation type="submission" date="2019-08" db="EMBL/GenBank/DDBJ databases">
        <title>Selenomonas sp. mPRGC5 and Selenomonas sp. mPRGC8 isolated from ruminal fluid of dairy goat (Capra hircus).</title>
        <authorList>
            <person name="Poothong S."/>
            <person name="Nuengjamnong C."/>
            <person name="Tanasupawat S."/>
        </authorList>
    </citation>
    <scope>NUCLEOTIDE SEQUENCE [LARGE SCALE GENOMIC DNA]</scope>
    <source>
        <strain evidence="17">mPRGC5</strain>
    </source>
</reference>
<evidence type="ECO:0000256" key="9">
    <source>
        <dbReference type="ARBA" id="ARBA00031529"/>
    </source>
</evidence>
<comment type="catalytic activity">
    <reaction evidence="13 14">
        <text>2 cob(II)alamin + reduced [electron-transfer flavoprotein] + 2 ATP = 2 adenosylcob(III)alamin + 2 triphosphate + oxidized [electron-transfer flavoprotein] + 3 H(+)</text>
        <dbReference type="Rhea" id="RHEA:28671"/>
        <dbReference type="Rhea" id="RHEA-COMP:10685"/>
        <dbReference type="Rhea" id="RHEA-COMP:10686"/>
        <dbReference type="ChEBI" id="CHEBI:15378"/>
        <dbReference type="ChEBI" id="CHEBI:16304"/>
        <dbReference type="ChEBI" id="CHEBI:18036"/>
        <dbReference type="ChEBI" id="CHEBI:18408"/>
        <dbReference type="ChEBI" id="CHEBI:30616"/>
        <dbReference type="ChEBI" id="CHEBI:57692"/>
        <dbReference type="ChEBI" id="CHEBI:58307"/>
        <dbReference type="EC" id="2.5.1.17"/>
    </reaction>
</comment>
<evidence type="ECO:0000256" key="4">
    <source>
        <dbReference type="ARBA" id="ARBA00020963"/>
    </source>
</evidence>
<keyword evidence="5 14" id="KW-0169">Cobalamin biosynthesis</keyword>
<evidence type="ECO:0000256" key="12">
    <source>
        <dbReference type="ARBA" id="ARBA00048555"/>
    </source>
</evidence>
<comment type="caution">
    <text evidence="16">The sequence shown here is derived from an EMBL/GenBank/DDBJ whole genome shotgun (WGS) entry which is preliminary data.</text>
</comment>
<dbReference type="NCBIfam" id="TIGR00636">
    <property type="entry name" value="PduO_Nterm"/>
    <property type="match status" value="1"/>
</dbReference>
<dbReference type="AlphaFoldDB" id="A0A5D6WEQ0"/>
<keyword evidence="6 14" id="KW-0808">Transferase</keyword>
<dbReference type="EMBL" id="VTOY01000001">
    <property type="protein sequence ID" value="TYZ24914.1"/>
    <property type="molecule type" value="Genomic_DNA"/>
</dbReference>
<evidence type="ECO:0000256" key="14">
    <source>
        <dbReference type="RuleBase" id="RU366026"/>
    </source>
</evidence>
<dbReference type="Gene3D" id="1.20.1200.10">
    <property type="entry name" value="Cobalamin adenosyltransferase-like"/>
    <property type="match status" value="1"/>
</dbReference>
<evidence type="ECO:0000256" key="3">
    <source>
        <dbReference type="ARBA" id="ARBA00012454"/>
    </source>
</evidence>
<dbReference type="InterPro" id="IPR016030">
    <property type="entry name" value="CblAdoTrfase-like"/>
</dbReference>
<dbReference type="GO" id="GO:0009236">
    <property type="term" value="P:cobalamin biosynthetic process"/>
    <property type="evidence" value="ECO:0007669"/>
    <property type="project" value="UniProtKB-UniRule"/>
</dbReference>
<keyword evidence="8 14" id="KW-0067">ATP-binding</keyword>
<dbReference type="EC" id="2.5.1.17" evidence="3 14"/>
<dbReference type="UniPathway" id="UPA00148">
    <property type="reaction ID" value="UER00233"/>
</dbReference>
<comment type="pathway">
    <text evidence="1 14">Cofactor biosynthesis; adenosylcobalamin biosynthesis; adenosylcobalamin from cob(II)yrinate a,c-diamide: step 2/7.</text>
</comment>
<gene>
    <name evidence="16" type="ORF">FZ040_02440</name>
</gene>
<evidence type="ECO:0000313" key="17">
    <source>
        <dbReference type="Proteomes" id="UP000323646"/>
    </source>
</evidence>
<evidence type="ECO:0000256" key="8">
    <source>
        <dbReference type="ARBA" id="ARBA00022840"/>
    </source>
</evidence>
<dbReference type="InterPro" id="IPR029499">
    <property type="entry name" value="PduO-typ"/>
</dbReference>
<evidence type="ECO:0000256" key="10">
    <source>
        <dbReference type="ARBA" id="ARBA00033334"/>
    </source>
</evidence>
<keyword evidence="7 14" id="KW-0547">Nucleotide-binding</keyword>
<name>A0A5D6WEQ0_9FIRM</name>
<evidence type="ECO:0000256" key="6">
    <source>
        <dbReference type="ARBA" id="ARBA00022679"/>
    </source>
</evidence>